<organism evidence="4 5">
    <name type="scientific">Streptomyces evansiae</name>
    <dbReference type="NCBI Taxonomy" id="3075535"/>
    <lineage>
        <taxon>Bacteria</taxon>
        <taxon>Bacillati</taxon>
        <taxon>Actinomycetota</taxon>
        <taxon>Actinomycetes</taxon>
        <taxon>Kitasatosporales</taxon>
        <taxon>Streptomycetaceae</taxon>
        <taxon>Streptomyces</taxon>
    </lineage>
</organism>
<dbReference type="Pfam" id="PF16990">
    <property type="entry name" value="CBM_35"/>
    <property type="match status" value="1"/>
</dbReference>
<accession>A0ABD5EBE7</accession>
<feature type="compositionally biased region" description="Polar residues" evidence="1">
    <location>
        <begin position="78"/>
        <end position="98"/>
    </location>
</feature>
<evidence type="ECO:0000256" key="2">
    <source>
        <dbReference type="SAM" id="Phobius"/>
    </source>
</evidence>
<keyword evidence="2" id="KW-0812">Transmembrane</keyword>
<dbReference type="Gene3D" id="2.60.120.260">
    <property type="entry name" value="Galactose-binding domain-like"/>
    <property type="match status" value="1"/>
</dbReference>
<reference evidence="5" key="1">
    <citation type="submission" date="2023-07" db="EMBL/GenBank/DDBJ databases">
        <title>30 novel species of actinomycetes from the DSMZ collection.</title>
        <authorList>
            <person name="Nouioui I."/>
        </authorList>
    </citation>
    <scope>NUCLEOTIDE SEQUENCE [LARGE SCALE GENOMIC DNA]</scope>
    <source>
        <strain evidence="5">DSM 41982</strain>
    </source>
</reference>
<dbReference type="InterPro" id="IPR005084">
    <property type="entry name" value="CBM6"/>
</dbReference>
<comment type="caution">
    <text evidence="4">The sequence shown here is derived from an EMBL/GenBank/DDBJ whole genome shotgun (WGS) entry which is preliminary data.</text>
</comment>
<feature type="region of interest" description="Disordered" evidence="1">
    <location>
        <begin position="1"/>
        <end position="127"/>
    </location>
</feature>
<feature type="transmembrane region" description="Helical" evidence="2">
    <location>
        <begin position="135"/>
        <end position="155"/>
    </location>
</feature>
<feature type="region of interest" description="Disordered" evidence="1">
    <location>
        <begin position="157"/>
        <end position="221"/>
    </location>
</feature>
<feature type="compositionally biased region" description="Low complexity" evidence="1">
    <location>
        <begin position="7"/>
        <end position="23"/>
    </location>
</feature>
<keyword evidence="2" id="KW-0472">Membrane</keyword>
<evidence type="ECO:0000313" key="5">
    <source>
        <dbReference type="Proteomes" id="UP001183607"/>
    </source>
</evidence>
<evidence type="ECO:0000256" key="1">
    <source>
        <dbReference type="SAM" id="MobiDB-lite"/>
    </source>
</evidence>
<protein>
    <submittedName>
        <fullName evidence="4">CBM35 domain-containing protein</fullName>
    </submittedName>
</protein>
<dbReference type="Proteomes" id="UP001183607">
    <property type="component" value="Unassembled WGS sequence"/>
</dbReference>
<dbReference type="PROSITE" id="PS51175">
    <property type="entry name" value="CBM6"/>
    <property type="match status" value="1"/>
</dbReference>
<dbReference type="InterPro" id="IPR008979">
    <property type="entry name" value="Galactose-bd-like_sf"/>
</dbReference>
<dbReference type="AlphaFoldDB" id="A0ABD5EBE7"/>
<gene>
    <name evidence="4" type="ORF">RM574_24780</name>
</gene>
<dbReference type="RefSeq" id="WP_007825419.1">
    <property type="nucleotide sequence ID" value="NZ_JAVRER010000051.1"/>
</dbReference>
<evidence type="ECO:0000313" key="4">
    <source>
        <dbReference type="EMBL" id="MDT0418698.1"/>
    </source>
</evidence>
<sequence>MTPGPPGNNGANPPEGENPGAAGTEEDDPFGYLYADGQSAGARPPGGGGYGYPGPRSYHQVRAVGERQYGYGYPPKEGQQSAPQQGAPTAAYPQQQNAHYAAPENLPGGPPAGGGRRAAGGQGGGRGRGPNNKGLLIGAVAVVCAVAVGITVAVVTGGSGDDKQAAKDPAPSATASQGQGGEDDGKQSGDDASKEPQEELPKADAKTLQLSGGPSVASDVEGAKADGGSYVAGFNKPGAKLTWNVSVPKGGEYTVFLDYGVPGKDQQASLYVNGGDRRDLSLKNWAQAPEGDWKKGWTTSYVFTNLTKGTNAISFSCDEGDTCDANFDRVWLKAGHVTK</sequence>
<feature type="domain" description="CBM6" evidence="3">
    <location>
        <begin position="201"/>
        <end position="333"/>
    </location>
</feature>
<name>A0ABD5EBE7_9ACTN</name>
<dbReference type="SUPFAM" id="SSF49785">
    <property type="entry name" value="Galactose-binding domain-like"/>
    <property type="match status" value="1"/>
</dbReference>
<feature type="compositionally biased region" description="Gly residues" evidence="1">
    <location>
        <begin position="111"/>
        <end position="127"/>
    </location>
</feature>
<feature type="compositionally biased region" description="Basic and acidic residues" evidence="1">
    <location>
        <begin position="183"/>
        <end position="205"/>
    </location>
</feature>
<proteinExistence type="predicted"/>
<keyword evidence="2" id="KW-1133">Transmembrane helix</keyword>
<dbReference type="EMBL" id="JAVRER010000051">
    <property type="protein sequence ID" value="MDT0418698.1"/>
    <property type="molecule type" value="Genomic_DNA"/>
</dbReference>
<evidence type="ECO:0000259" key="3">
    <source>
        <dbReference type="PROSITE" id="PS51175"/>
    </source>
</evidence>